<feature type="chain" id="PRO_5005549390" description="Secreted protein" evidence="1">
    <location>
        <begin position="25"/>
        <end position="174"/>
    </location>
</feature>
<dbReference type="AlphaFoldDB" id="A0A0L0UV24"/>
<protein>
    <recommendedName>
        <fullName evidence="4">Secreted protein</fullName>
    </recommendedName>
</protein>
<name>A0A0L0UV24_9BASI</name>
<comment type="caution">
    <text evidence="2">The sequence shown here is derived from an EMBL/GenBank/DDBJ whole genome shotgun (WGS) entry which is preliminary data.</text>
</comment>
<evidence type="ECO:0008006" key="4">
    <source>
        <dbReference type="Google" id="ProtNLM"/>
    </source>
</evidence>
<sequence length="174" mass="19170">MMILSLNLILVLVAFFHSIPSTISTPAYYGRSSGDFRSPLMAHLGDGLPLQVSPDVIAAALERAQRKAEAEAEVSADGRMRIATPTFRKAGSDSKARDAEWTSARNQRKAEAAAAYHANGRSAKAATAEKVHPEEFKVEPYRSPSMELTSKLLGNIYYYANNPHRFLQYLRGAR</sequence>
<evidence type="ECO:0000256" key="1">
    <source>
        <dbReference type="SAM" id="SignalP"/>
    </source>
</evidence>
<evidence type="ECO:0000313" key="3">
    <source>
        <dbReference type="Proteomes" id="UP000054564"/>
    </source>
</evidence>
<dbReference type="Proteomes" id="UP000054564">
    <property type="component" value="Unassembled WGS sequence"/>
</dbReference>
<keyword evidence="1" id="KW-0732">Signal</keyword>
<evidence type="ECO:0000313" key="2">
    <source>
        <dbReference type="EMBL" id="KNE90892.1"/>
    </source>
</evidence>
<proteinExistence type="predicted"/>
<accession>A0A0L0UV24</accession>
<feature type="signal peptide" evidence="1">
    <location>
        <begin position="1"/>
        <end position="24"/>
    </location>
</feature>
<reference evidence="3" key="1">
    <citation type="submission" date="2014-03" db="EMBL/GenBank/DDBJ databases">
        <title>The Genome Sequence of Puccinia striiformis f. sp. tritici PST-78.</title>
        <authorList>
            <consortium name="The Broad Institute Genome Sequencing Platform"/>
            <person name="Cuomo C."/>
            <person name="Hulbert S."/>
            <person name="Chen X."/>
            <person name="Walker B."/>
            <person name="Young S.K."/>
            <person name="Zeng Q."/>
            <person name="Gargeya S."/>
            <person name="Fitzgerald M."/>
            <person name="Haas B."/>
            <person name="Abouelleil A."/>
            <person name="Alvarado L."/>
            <person name="Arachchi H.M."/>
            <person name="Berlin A.M."/>
            <person name="Chapman S.B."/>
            <person name="Goldberg J."/>
            <person name="Griggs A."/>
            <person name="Gujja S."/>
            <person name="Hansen M."/>
            <person name="Howarth C."/>
            <person name="Imamovic A."/>
            <person name="Larimer J."/>
            <person name="McCowan C."/>
            <person name="Montmayeur A."/>
            <person name="Murphy C."/>
            <person name="Neiman D."/>
            <person name="Pearson M."/>
            <person name="Priest M."/>
            <person name="Roberts A."/>
            <person name="Saif S."/>
            <person name="Shea T."/>
            <person name="Sisk P."/>
            <person name="Sykes S."/>
            <person name="Wortman J."/>
            <person name="Nusbaum C."/>
            <person name="Birren B."/>
        </authorList>
    </citation>
    <scope>NUCLEOTIDE SEQUENCE [LARGE SCALE GENOMIC DNA]</scope>
    <source>
        <strain evidence="3">race PST-78</strain>
    </source>
</reference>
<dbReference type="EMBL" id="AJIL01000230">
    <property type="protein sequence ID" value="KNE90892.1"/>
    <property type="molecule type" value="Genomic_DNA"/>
</dbReference>
<gene>
    <name evidence="2" type="ORF">PSTG_15682</name>
</gene>
<organism evidence="2 3">
    <name type="scientific">Puccinia striiformis f. sp. tritici PST-78</name>
    <dbReference type="NCBI Taxonomy" id="1165861"/>
    <lineage>
        <taxon>Eukaryota</taxon>
        <taxon>Fungi</taxon>
        <taxon>Dikarya</taxon>
        <taxon>Basidiomycota</taxon>
        <taxon>Pucciniomycotina</taxon>
        <taxon>Pucciniomycetes</taxon>
        <taxon>Pucciniales</taxon>
        <taxon>Pucciniaceae</taxon>
        <taxon>Puccinia</taxon>
    </lineage>
</organism>
<keyword evidence="3" id="KW-1185">Reference proteome</keyword>